<feature type="transmembrane region" description="Helical" evidence="1">
    <location>
        <begin position="276"/>
        <end position="295"/>
    </location>
</feature>
<feature type="transmembrane region" description="Helical" evidence="1">
    <location>
        <begin position="24"/>
        <end position="49"/>
    </location>
</feature>
<feature type="transmembrane region" description="Helical" evidence="1">
    <location>
        <begin position="398"/>
        <end position="418"/>
    </location>
</feature>
<gene>
    <name evidence="2" type="primary">pelG</name>
    <name evidence="2" type="ORF">ACFFSY_08165</name>
</gene>
<evidence type="ECO:0000313" key="2">
    <source>
        <dbReference type="EMBL" id="MFB9325901.1"/>
    </source>
</evidence>
<feature type="transmembrane region" description="Helical" evidence="1">
    <location>
        <begin position="190"/>
        <end position="212"/>
    </location>
</feature>
<feature type="transmembrane region" description="Helical" evidence="1">
    <location>
        <begin position="61"/>
        <end position="79"/>
    </location>
</feature>
<feature type="transmembrane region" description="Helical" evidence="1">
    <location>
        <begin position="368"/>
        <end position="391"/>
    </location>
</feature>
<dbReference type="EMBL" id="JBHMDO010000015">
    <property type="protein sequence ID" value="MFB9325901.1"/>
    <property type="molecule type" value="Genomic_DNA"/>
</dbReference>
<keyword evidence="1" id="KW-0472">Membrane</keyword>
<dbReference type="InterPro" id="IPR031617">
    <property type="entry name" value="PelG"/>
</dbReference>
<organism evidence="2 3">
    <name type="scientific">Paenibacillus aurantiacus</name>
    <dbReference type="NCBI Taxonomy" id="1936118"/>
    <lineage>
        <taxon>Bacteria</taxon>
        <taxon>Bacillati</taxon>
        <taxon>Bacillota</taxon>
        <taxon>Bacilli</taxon>
        <taxon>Bacillales</taxon>
        <taxon>Paenibacillaceae</taxon>
        <taxon>Paenibacillus</taxon>
    </lineage>
</organism>
<keyword evidence="3" id="KW-1185">Reference proteome</keyword>
<dbReference type="Pfam" id="PF16933">
    <property type="entry name" value="PelG"/>
    <property type="match status" value="1"/>
</dbReference>
<sequence>MAGIGFELKKLFDKEGLVNKAKAFTYSSVVTIGPMLACILLVMVIQVLLLQFGVSYVDRELFLASVVYAFTFSYIIANLTSMFVTRVVSDFIYMGYVHALLSSFYGVIIINYIVGGIPAIIYLMTLGLPFSLKLAMFLLYMLLLTIWNMNIFISAMKDYRKIGWAFAIGAVISILLVLAVLFGYEKPHIGAILFAVDLGFAVTAGMLMYQVERFFRTEKTMPSFSFFAFLKKYPSLIAIGALNGLGLYSHQFIQWFGPAGHKVAGYFRMAPEYDIAVFYSFISAVPTLILFAVGLETAFYPRFKSYYSAILSRGSISEIDGARKSIYQIISQQLSIIMGVQLFFSIMAIAMGIRFLPLIGFTSAQIDVYNILVMGFYSYIIFTIVTLILLYFDDRKGVLLLSAAFLLLNTLFTILSVFMGEQGLSFFVAAFITLLFALARLIYLLRNLNYYTFSAQPLIAKEYDNRYTRILKHNHSVDE</sequence>
<dbReference type="Proteomes" id="UP001589747">
    <property type="component" value="Unassembled WGS sequence"/>
</dbReference>
<evidence type="ECO:0000313" key="3">
    <source>
        <dbReference type="Proteomes" id="UP001589747"/>
    </source>
</evidence>
<dbReference type="RefSeq" id="WP_377492614.1">
    <property type="nucleotide sequence ID" value="NZ_JBHMDO010000015.1"/>
</dbReference>
<keyword evidence="1" id="KW-1133">Transmembrane helix</keyword>
<feature type="transmembrane region" description="Helical" evidence="1">
    <location>
        <begin position="233"/>
        <end position="256"/>
    </location>
</feature>
<comment type="caution">
    <text evidence="2">The sequence shown here is derived from an EMBL/GenBank/DDBJ whole genome shotgun (WGS) entry which is preliminary data.</text>
</comment>
<evidence type="ECO:0000256" key="1">
    <source>
        <dbReference type="SAM" id="Phobius"/>
    </source>
</evidence>
<accession>A0ABV5KMR1</accession>
<feature type="transmembrane region" description="Helical" evidence="1">
    <location>
        <begin position="424"/>
        <end position="445"/>
    </location>
</feature>
<protein>
    <submittedName>
        <fullName evidence="2">Exopolysaccharide Pel transporter PelG</fullName>
    </submittedName>
</protein>
<feature type="transmembrane region" description="Helical" evidence="1">
    <location>
        <begin position="334"/>
        <end position="356"/>
    </location>
</feature>
<name>A0ABV5KMR1_9BACL</name>
<reference evidence="2 3" key="1">
    <citation type="submission" date="2024-09" db="EMBL/GenBank/DDBJ databases">
        <authorList>
            <person name="Sun Q."/>
            <person name="Mori K."/>
        </authorList>
    </citation>
    <scope>NUCLEOTIDE SEQUENCE [LARGE SCALE GENOMIC DNA]</scope>
    <source>
        <strain evidence="2 3">TISTR 2452</strain>
    </source>
</reference>
<proteinExistence type="predicted"/>
<feature type="transmembrane region" description="Helical" evidence="1">
    <location>
        <begin position="164"/>
        <end position="184"/>
    </location>
</feature>
<keyword evidence="1" id="KW-0812">Transmembrane</keyword>